<dbReference type="Pfam" id="PF12902">
    <property type="entry name" value="Ferritin-like"/>
    <property type="match status" value="1"/>
</dbReference>
<dbReference type="InterPro" id="IPR012347">
    <property type="entry name" value="Ferritin-like"/>
</dbReference>
<name>A0A0C3DNL7_9AGAM</name>
<dbReference type="PANTHER" id="PTHR34400">
    <property type="match status" value="1"/>
</dbReference>
<organism evidence="2 3">
    <name type="scientific">Scleroderma citrinum Foug A</name>
    <dbReference type="NCBI Taxonomy" id="1036808"/>
    <lineage>
        <taxon>Eukaryota</taxon>
        <taxon>Fungi</taxon>
        <taxon>Dikarya</taxon>
        <taxon>Basidiomycota</taxon>
        <taxon>Agaricomycotina</taxon>
        <taxon>Agaricomycetes</taxon>
        <taxon>Agaricomycetidae</taxon>
        <taxon>Boletales</taxon>
        <taxon>Sclerodermatineae</taxon>
        <taxon>Sclerodermataceae</taxon>
        <taxon>Scleroderma</taxon>
    </lineage>
</organism>
<dbReference type="Proteomes" id="UP000053989">
    <property type="component" value="Unassembled WGS sequence"/>
</dbReference>
<keyword evidence="3" id="KW-1185">Reference proteome</keyword>
<dbReference type="PANTHER" id="PTHR34400:SF4">
    <property type="entry name" value="MEMBRANE PROTEIN"/>
    <property type="match status" value="1"/>
</dbReference>
<accession>A0A0C3DNL7</accession>
<dbReference type="STRING" id="1036808.A0A0C3DNL7"/>
<dbReference type="OrthoDB" id="3143730at2759"/>
<evidence type="ECO:0000313" key="2">
    <source>
        <dbReference type="EMBL" id="KIM57586.1"/>
    </source>
</evidence>
<dbReference type="EMBL" id="KN822098">
    <property type="protein sequence ID" value="KIM57586.1"/>
    <property type="molecule type" value="Genomic_DNA"/>
</dbReference>
<gene>
    <name evidence="2" type="ORF">SCLCIDRAFT_1219255</name>
</gene>
<dbReference type="InterPro" id="IPR026820">
    <property type="entry name" value="VioB/RebD_dom"/>
</dbReference>
<protein>
    <recommendedName>
        <fullName evidence="1">Iminophenyl-pyruvate dimer synthase domain-containing protein</fullName>
    </recommendedName>
</protein>
<feature type="domain" description="Iminophenyl-pyruvate dimer synthase" evidence="1">
    <location>
        <begin position="19"/>
        <end position="247"/>
    </location>
</feature>
<dbReference type="AlphaFoldDB" id="A0A0C3DNL7"/>
<reference evidence="3" key="2">
    <citation type="submission" date="2015-01" db="EMBL/GenBank/DDBJ databases">
        <title>Evolutionary Origins and Diversification of the Mycorrhizal Mutualists.</title>
        <authorList>
            <consortium name="DOE Joint Genome Institute"/>
            <consortium name="Mycorrhizal Genomics Consortium"/>
            <person name="Kohler A."/>
            <person name="Kuo A."/>
            <person name="Nagy L.G."/>
            <person name="Floudas D."/>
            <person name="Copeland A."/>
            <person name="Barry K.W."/>
            <person name="Cichocki N."/>
            <person name="Veneault-Fourrey C."/>
            <person name="LaButti K."/>
            <person name="Lindquist E.A."/>
            <person name="Lipzen A."/>
            <person name="Lundell T."/>
            <person name="Morin E."/>
            <person name="Murat C."/>
            <person name="Riley R."/>
            <person name="Ohm R."/>
            <person name="Sun H."/>
            <person name="Tunlid A."/>
            <person name="Henrissat B."/>
            <person name="Grigoriev I.V."/>
            <person name="Hibbett D.S."/>
            <person name="Martin F."/>
        </authorList>
    </citation>
    <scope>NUCLEOTIDE SEQUENCE [LARGE SCALE GENOMIC DNA]</scope>
    <source>
        <strain evidence="3">Foug A</strain>
    </source>
</reference>
<evidence type="ECO:0000259" key="1">
    <source>
        <dbReference type="Pfam" id="PF12902"/>
    </source>
</evidence>
<proteinExistence type="predicted"/>
<evidence type="ECO:0000313" key="3">
    <source>
        <dbReference type="Proteomes" id="UP000053989"/>
    </source>
</evidence>
<dbReference type="InParanoid" id="A0A0C3DNL7"/>
<dbReference type="HOGENOM" id="CLU_043311_1_0_1"/>
<sequence>MVHTPAERARFKKDITTLLRDAVHVELTTIPLYLYSLCSIIGAPRVKNLDPDVMDGLRAKANIAVVVRQEMLHLALAGNILTSIDSGPRLYLKSAIPTYGEDETILHSKIPMKLEPCKKDNLECFLRIEAPYIEPPSLSAEDESVNVGTSKQAFRAPLQYKTEQLPDFNSIGEFYTTLERMILDCGSYVDFINKDLQYTSQEFFGDLMTQVVDDKTAHDAIKTIIDQGEGSVGVEEAHYQMFLELYQKRTDWGCYPVPSSPHAEDFKKTPFVYQLALASNASYCYLLITLEKTWKVADPVHRRALITNTHAIMVDVLKPVADILVQQPQTPTKPNLSGAPPFEFYPTSQGDDPKDIDKAATELHVAIIARLKEAIKNASTEIQRAQIKPLESIIFSAGRISWPKST</sequence>
<dbReference type="Gene3D" id="1.20.1260.10">
    <property type="match status" value="1"/>
</dbReference>
<reference evidence="2 3" key="1">
    <citation type="submission" date="2014-04" db="EMBL/GenBank/DDBJ databases">
        <authorList>
            <consortium name="DOE Joint Genome Institute"/>
            <person name="Kuo A."/>
            <person name="Kohler A."/>
            <person name="Nagy L.G."/>
            <person name="Floudas D."/>
            <person name="Copeland A."/>
            <person name="Barry K.W."/>
            <person name="Cichocki N."/>
            <person name="Veneault-Fourrey C."/>
            <person name="LaButti K."/>
            <person name="Lindquist E.A."/>
            <person name="Lipzen A."/>
            <person name="Lundell T."/>
            <person name="Morin E."/>
            <person name="Murat C."/>
            <person name="Sun H."/>
            <person name="Tunlid A."/>
            <person name="Henrissat B."/>
            <person name="Grigoriev I.V."/>
            <person name="Hibbett D.S."/>
            <person name="Martin F."/>
            <person name="Nordberg H.P."/>
            <person name="Cantor M.N."/>
            <person name="Hua S.X."/>
        </authorList>
    </citation>
    <scope>NUCLEOTIDE SEQUENCE [LARGE SCALE GENOMIC DNA]</scope>
    <source>
        <strain evidence="2 3">Foug A</strain>
    </source>
</reference>